<dbReference type="InterPro" id="IPR000210">
    <property type="entry name" value="BTB/POZ_dom"/>
</dbReference>
<dbReference type="SUPFAM" id="SSF54695">
    <property type="entry name" value="POZ domain"/>
    <property type="match status" value="1"/>
</dbReference>
<feature type="domain" description="BTB" evidence="2">
    <location>
        <begin position="161"/>
        <end position="234"/>
    </location>
</feature>
<dbReference type="InterPro" id="IPR011333">
    <property type="entry name" value="SKP1/BTB/POZ_sf"/>
</dbReference>
<evidence type="ECO:0000313" key="4">
    <source>
        <dbReference type="Proteomes" id="UP001175271"/>
    </source>
</evidence>
<name>A0AA39I0V5_9BILA</name>
<dbReference type="PROSITE" id="PS50097">
    <property type="entry name" value="BTB"/>
    <property type="match status" value="1"/>
</dbReference>
<dbReference type="SMART" id="SM00225">
    <property type="entry name" value="BTB"/>
    <property type="match status" value="1"/>
</dbReference>
<dbReference type="CDD" id="cd18186">
    <property type="entry name" value="BTB_POZ_ZBTB_KLHL-like"/>
    <property type="match status" value="1"/>
</dbReference>
<dbReference type="PANTHER" id="PTHR22744:SF14">
    <property type="entry name" value="BTB DOMAIN-CONTAINING PROTEIN-RELATED"/>
    <property type="match status" value="1"/>
</dbReference>
<dbReference type="Pfam" id="PF00651">
    <property type="entry name" value="BTB"/>
    <property type="match status" value="1"/>
</dbReference>
<keyword evidence="4" id="KW-1185">Reference proteome</keyword>
<dbReference type="Gene3D" id="3.30.710.10">
    <property type="entry name" value="Potassium Channel Kv1.1, Chain A"/>
    <property type="match status" value="1"/>
</dbReference>
<dbReference type="EMBL" id="JAUCMV010000002">
    <property type="protein sequence ID" value="KAK0414493.1"/>
    <property type="molecule type" value="Genomic_DNA"/>
</dbReference>
<dbReference type="Proteomes" id="UP001175271">
    <property type="component" value="Unassembled WGS sequence"/>
</dbReference>
<proteinExistence type="predicted"/>
<dbReference type="PANTHER" id="PTHR22744">
    <property type="entry name" value="HELIX LOOP HELIX PROTEIN 21-RELATED"/>
    <property type="match status" value="1"/>
</dbReference>
<evidence type="ECO:0000256" key="1">
    <source>
        <dbReference type="SAM" id="MobiDB-lite"/>
    </source>
</evidence>
<protein>
    <recommendedName>
        <fullName evidence="2">BTB domain-containing protein</fullName>
    </recommendedName>
</protein>
<dbReference type="AlphaFoldDB" id="A0AA39I0V5"/>
<organism evidence="3 4">
    <name type="scientific">Steinernema hermaphroditum</name>
    <dbReference type="NCBI Taxonomy" id="289476"/>
    <lineage>
        <taxon>Eukaryota</taxon>
        <taxon>Metazoa</taxon>
        <taxon>Ecdysozoa</taxon>
        <taxon>Nematoda</taxon>
        <taxon>Chromadorea</taxon>
        <taxon>Rhabditida</taxon>
        <taxon>Tylenchina</taxon>
        <taxon>Panagrolaimomorpha</taxon>
        <taxon>Strongyloidoidea</taxon>
        <taxon>Steinernematidae</taxon>
        <taxon>Steinernema</taxon>
    </lineage>
</organism>
<evidence type="ECO:0000259" key="2">
    <source>
        <dbReference type="PROSITE" id="PS50097"/>
    </source>
</evidence>
<gene>
    <name evidence="3" type="ORF">QR680_011462</name>
</gene>
<accession>A0AA39I0V5</accession>
<reference evidence="3" key="1">
    <citation type="submission" date="2023-06" db="EMBL/GenBank/DDBJ databases">
        <title>Genomic analysis of the entomopathogenic nematode Steinernema hermaphroditum.</title>
        <authorList>
            <person name="Schwarz E.M."/>
            <person name="Heppert J.K."/>
            <person name="Baniya A."/>
            <person name="Schwartz H.T."/>
            <person name="Tan C.-H."/>
            <person name="Antoshechkin I."/>
            <person name="Sternberg P.W."/>
            <person name="Goodrich-Blair H."/>
            <person name="Dillman A.R."/>
        </authorList>
    </citation>
    <scope>NUCLEOTIDE SEQUENCE</scope>
    <source>
        <strain evidence="3">PS9179</strain>
        <tissue evidence="3">Whole animal</tissue>
    </source>
</reference>
<sequence>MAAAAAEGTAEVAPEAEPMEGVIIESTAVVRPTVTWGRLSNGEELKEEFMALDLKWLVIFKYTNLNLTATLECLSFKENPSIIYFAHLKAMMCWTISTDDVQCYHKAKKKGRFFLDSTMHAIDLEFYGNPQVQPETRVNLQYHLYVTKLEYFDLTKRAGPLDSQLLVWTGNQMMNKIYVNSAMLSMHSPFFATFFNNTSFTEGEQKRFELRDVDFAGFKVVLHDLYGLPINFRDPDQHTSMAEAIRLADRFQLSMTMYRLEQLLIALPNADRLPWIYIADQFDMKALVRKICRGLTSDQAARLNEQRNIVRIYSRETVQLILNQITKNKGRPNRAAKDTSSDTDDNENNGNENAEQEDVRTRYRPRRRARAPPPPMYVARYDPQFNPADPNYVVVDQRAVQGNPLEEARVRRAQQYHNAFFGVGYYDEPPPNQERGYQ</sequence>
<evidence type="ECO:0000313" key="3">
    <source>
        <dbReference type="EMBL" id="KAK0414493.1"/>
    </source>
</evidence>
<feature type="region of interest" description="Disordered" evidence="1">
    <location>
        <begin position="329"/>
        <end position="378"/>
    </location>
</feature>
<comment type="caution">
    <text evidence="3">The sequence shown here is derived from an EMBL/GenBank/DDBJ whole genome shotgun (WGS) entry which is preliminary data.</text>
</comment>